<dbReference type="AlphaFoldDB" id="A0A852UNU2"/>
<evidence type="ECO:0008006" key="3">
    <source>
        <dbReference type="Google" id="ProtNLM"/>
    </source>
</evidence>
<proteinExistence type="predicted"/>
<keyword evidence="2" id="KW-1185">Reference proteome</keyword>
<dbReference type="EMBL" id="JACCCO010000001">
    <property type="protein sequence ID" value="NYF39067.1"/>
    <property type="molecule type" value="Genomic_DNA"/>
</dbReference>
<dbReference type="Proteomes" id="UP000576393">
    <property type="component" value="Unassembled WGS sequence"/>
</dbReference>
<dbReference type="Gene3D" id="3.40.30.10">
    <property type="entry name" value="Glutaredoxin"/>
    <property type="match status" value="1"/>
</dbReference>
<accession>A0A852UNU2</accession>
<dbReference type="RefSeq" id="WP_362746251.1">
    <property type="nucleotide sequence ID" value="NZ_JACCCO010000001.1"/>
</dbReference>
<gene>
    <name evidence="1" type="ORF">HDA43_001226</name>
</gene>
<sequence>MTALVAVLTVVSLLNLLLTVGLLRKVREQADRLAEVEAGVPPMLPDGVEIGDFATVTLDGEPLTRADLTGEVYVGFFNWNCEVCHDRLPQFIAEAERRSDPRQVLAVVRGTPELAVEMTSRLDPVARVVVEEKRGPVQVAFHLYATPAFCVLNPDHTIRASGYEPGLAAARP</sequence>
<name>A0A852UNU2_9ACTN</name>
<comment type="caution">
    <text evidence="1">The sequence shown here is derived from an EMBL/GenBank/DDBJ whole genome shotgun (WGS) entry which is preliminary data.</text>
</comment>
<dbReference type="InterPro" id="IPR036249">
    <property type="entry name" value="Thioredoxin-like_sf"/>
</dbReference>
<evidence type="ECO:0000313" key="2">
    <source>
        <dbReference type="Proteomes" id="UP000576393"/>
    </source>
</evidence>
<protein>
    <recommendedName>
        <fullName evidence="3">AhpC/TSA family protein</fullName>
    </recommendedName>
</protein>
<dbReference type="SUPFAM" id="SSF52833">
    <property type="entry name" value="Thioredoxin-like"/>
    <property type="match status" value="1"/>
</dbReference>
<organism evidence="1 2">
    <name type="scientific">Streptosporangium sandarakinum</name>
    <dbReference type="NCBI Taxonomy" id="1260955"/>
    <lineage>
        <taxon>Bacteria</taxon>
        <taxon>Bacillati</taxon>
        <taxon>Actinomycetota</taxon>
        <taxon>Actinomycetes</taxon>
        <taxon>Streptosporangiales</taxon>
        <taxon>Streptosporangiaceae</taxon>
        <taxon>Streptosporangium</taxon>
    </lineage>
</organism>
<evidence type="ECO:0000313" key="1">
    <source>
        <dbReference type="EMBL" id="NYF39067.1"/>
    </source>
</evidence>
<reference evidence="1 2" key="1">
    <citation type="submission" date="2020-07" db="EMBL/GenBank/DDBJ databases">
        <title>Sequencing the genomes of 1000 actinobacteria strains.</title>
        <authorList>
            <person name="Klenk H.-P."/>
        </authorList>
    </citation>
    <scope>NUCLEOTIDE SEQUENCE [LARGE SCALE GENOMIC DNA]</scope>
    <source>
        <strain evidence="1 2">DSM 45763</strain>
    </source>
</reference>